<reference evidence="2 3" key="1">
    <citation type="journal article" date="2016" name="Nat. Commun.">
        <title>Thousands of microbial genomes shed light on interconnected biogeochemical processes in an aquifer system.</title>
        <authorList>
            <person name="Anantharaman K."/>
            <person name="Brown C.T."/>
            <person name="Hug L.A."/>
            <person name="Sharon I."/>
            <person name="Castelle C.J."/>
            <person name="Probst A.J."/>
            <person name="Thomas B.C."/>
            <person name="Singh A."/>
            <person name="Wilkins M.J."/>
            <person name="Karaoz U."/>
            <person name="Brodie E.L."/>
            <person name="Williams K.H."/>
            <person name="Hubbard S.S."/>
            <person name="Banfield J.F."/>
        </authorList>
    </citation>
    <scope>NUCLEOTIDE SEQUENCE [LARGE SCALE GENOMIC DNA]</scope>
</reference>
<gene>
    <name evidence="2" type="ORF">A2996_00485</name>
</gene>
<keyword evidence="1" id="KW-1133">Transmembrane helix</keyword>
<keyword evidence="1" id="KW-0812">Transmembrane</keyword>
<sequence length="239" mass="27306">MRRGFLMAFVLWGLCIFLAWFLVKKILEKYFDGGFSYTNLGDGTVFCLRAPKIDHFKVLLVTVIIVGISPLYYEYPNWGLSHVASQKEDGTIVKYPLGKFCWSQKNCFNIPSTELIGFSSVSPVTSNPKIRPLKYSVKIIIVDEKKFVTEIPETKEGKFIQYFENGNFPGASVSVVTNLAKYHLLEFNEANSKKISEFYNYLDSKQQSNFKKLVEGWVNPRLAKSGLSIKCNDFMIVEL</sequence>
<dbReference type="EMBL" id="MFAB01000033">
    <property type="protein sequence ID" value="OGD68128.1"/>
    <property type="molecule type" value="Genomic_DNA"/>
</dbReference>
<evidence type="ECO:0000313" key="3">
    <source>
        <dbReference type="Proteomes" id="UP000176865"/>
    </source>
</evidence>
<feature type="transmembrane region" description="Helical" evidence="1">
    <location>
        <begin position="6"/>
        <end position="23"/>
    </location>
</feature>
<organism evidence="2 3">
    <name type="scientific">Candidatus Campbellbacteria bacterium RIFCSPLOWO2_01_FULL_34_15</name>
    <dbReference type="NCBI Taxonomy" id="1797579"/>
    <lineage>
        <taxon>Bacteria</taxon>
        <taxon>Candidatus Campbelliibacteriota</taxon>
    </lineage>
</organism>
<name>A0A1F5EL53_9BACT</name>
<keyword evidence="1" id="KW-0472">Membrane</keyword>
<evidence type="ECO:0000313" key="2">
    <source>
        <dbReference type="EMBL" id="OGD68128.1"/>
    </source>
</evidence>
<dbReference type="AlphaFoldDB" id="A0A1F5EL53"/>
<dbReference type="Proteomes" id="UP000176865">
    <property type="component" value="Unassembled WGS sequence"/>
</dbReference>
<protein>
    <recommendedName>
        <fullName evidence="4">Band 7 domain-containing protein</fullName>
    </recommendedName>
</protein>
<comment type="caution">
    <text evidence="2">The sequence shown here is derived from an EMBL/GenBank/DDBJ whole genome shotgun (WGS) entry which is preliminary data.</text>
</comment>
<evidence type="ECO:0008006" key="4">
    <source>
        <dbReference type="Google" id="ProtNLM"/>
    </source>
</evidence>
<proteinExistence type="predicted"/>
<accession>A0A1F5EL53</accession>
<evidence type="ECO:0000256" key="1">
    <source>
        <dbReference type="SAM" id="Phobius"/>
    </source>
</evidence>